<feature type="transmembrane region" description="Helical" evidence="7">
    <location>
        <begin position="6"/>
        <end position="39"/>
    </location>
</feature>
<keyword evidence="2" id="KW-1003">Cell membrane</keyword>
<evidence type="ECO:0000256" key="6">
    <source>
        <dbReference type="ARBA" id="ARBA00023136"/>
    </source>
</evidence>
<dbReference type="GO" id="GO:0022857">
    <property type="term" value="F:transmembrane transporter activity"/>
    <property type="evidence" value="ECO:0007669"/>
    <property type="project" value="TreeGrafter"/>
</dbReference>
<feature type="transmembrane region" description="Helical" evidence="7">
    <location>
        <begin position="310"/>
        <end position="331"/>
    </location>
</feature>
<dbReference type="Pfam" id="PF06808">
    <property type="entry name" value="DctM"/>
    <property type="match status" value="1"/>
</dbReference>
<feature type="transmembrane region" description="Helical" evidence="7">
    <location>
        <begin position="243"/>
        <end position="262"/>
    </location>
</feature>
<keyword evidence="5 7" id="KW-1133">Transmembrane helix</keyword>
<dbReference type="PIRSF" id="PIRSF006066">
    <property type="entry name" value="HI0050"/>
    <property type="match status" value="1"/>
</dbReference>
<feature type="transmembrane region" description="Helical" evidence="7">
    <location>
        <begin position="173"/>
        <end position="198"/>
    </location>
</feature>
<keyword evidence="3" id="KW-0997">Cell inner membrane</keyword>
<accession>A0A179SP07</accession>
<evidence type="ECO:0000256" key="5">
    <source>
        <dbReference type="ARBA" id="ARBA00022989"/>
    </source>
</evidence>
<evidence type="ECO:0000256" key="7">
    <source>
        <dbReference type="SAM" id="Phobius"/>
    </source>
</evidence>
<proteinExistence type="predicted"/>
<dbReference type="PANTHER" id="PTHR33362:SF2">
    <property type="entry name" value="TRAP TRANSPORTER LARGE PERMEASE PROTEIN"/>
    <property type="match status" value="1"/>
</dbReference>
<sequence>MVLQASLILIIVFALLMVIGIPIAISIATASLATVLIVLPFDISVFTSAQKMITSLDSFSLLAVPFFILSGIIMNNGGIAIKLVNLAKLIGGRIPGSLAHTNIIGNMFFGSISGSAIAASTAIGGTLSPLQEKEGYSKTFSAAVNIASAPTGMLIPPSSAFIIFSLISGGTSIAALFMGGYVVGILWGLSVMVVAYIIARKKKYSITSKVSFNEAKKIIIEAIPSLLLIIIIIGGILTGVFTAIEASAVCVVYSLFLALVFYRSLSLKQLPSVLVQAVEMTGVIMFLIAASSGMAFVMALTGIPEALSNLILGISDNKFVILACITIILLIIGTFMDIAPAILIFTPIFLPIATSLGIDPVHFGIFFIFNLCIGTITPPVGTGLFVGASVGKVKIEKVLKPLIPFYVAIIVVLLLVTYIPQISLFLPNAFGL</sequence>
<dbReference type="Proteomes" id="UP000078534">
    <property type="component" value="Unassembled WGS sequence"/>
</dbReference>
<feature type="transmembrane region" description="Helical" evidence="7">
    <location>
        <begin position="218"/>
        <end position="237"/>
    </location>
</feature>
<evidence type="ECO:0000259" key="8">
    <source>
        <dbReference type="Pfam" id="PF06808"/>
    </source>
</evidence>
<comment type="caution">
    <text evidence="9">The sequence shown here is derived from an EMBL/GenBank/DDBJ whole genome shotgun (WGS) entry which is preliminary data.</text>
</comment>
<feature type="transmembrane region" description="Helical" evidence="7">
    <location>
        <begin position="103"/>
        <end position="130"/>
    </location>
</feature>
<dbReference type="PANTHER" id="PTHR33362">
    <property type="entry name" value="SIALIC ACID TRAP TRANSPORTER PERMEASE PROTEIN SIAT-RELATED"/>
    <property type="match status" value="1"/>
</dbReference>
<evidence type="ECO:0000256" key="1">
    <source>
        <dbReference type="ARBA" id="ARBA00004429"/>
    </source>
</evidence>
<feature type="transmembrane region" description="Helical" evidence="7">
    <location>
        <begin position="59"/>
        <end position="83"/>
    </location>
</feature>
<dbReference type="InterPro" id="IPR004681">
    <property type="entry name" value="TRAP_DctM"/>
</dbReference>
<evidence type="ECO:0000313" key="9">
    <source>
        <dbReference type="EMBL" id="OAS83201.1"/>
    </source>
</evidence>
<feature type="transmembrane region" description="Helical" evidence="7">
    <location>
        <begin position="338"/>
        <end position="358"/>
    </location>
</feature>
<comment type="subcellular location">
    <subcellularLocation>
        <location evidence="1">Cell inner membrane</location>
        <topology evidence="1">Multi-pass membrane protein</topology>
    </subcellularLocation>
</comment>
<feature type="transmembrane region" description="Helical" evidence="7">
    <location>
        <begin position="364"/>
        <end position="390"/>
    </location>
</feature>
<dbReference type="AlphaFoldDB" id="A0A179SP07"/>
<feature type="domain" description="TRAP C4-dicarboxylate transport system permease DctM subunit" evidence="8">
    <location>
        <begin position="10"/>
        <end position="422"/>
    </location>
</feature>
<dbReference type="STRING" id="152268.A6K24_08745"/>
<evidence type="ECO:0000256" key="3">
    <source>
        <dbReference type="ARBA" id="ARBA00022519"/>
    </source>
</evidence>
<protein>
    <recommendedName>
        <fullName evidence="8">TRAP C4-dicarboxylate transport system permease DctM subunit domain-containing protein</fullName>
    </recommendedName>
</protein>
<keyword evidence="6 7" id="KW-0472">Membrane</keyword>
<feature type="transmembrane region" description="Helical" evidence="7">
    <location>
        <begin position="402"/>
        <end position="426"/>
    </location>
</feature>
<dbReference type="NCBIfam" id="TIGR00786">
    <property type="entry name" value="dctM"/>
    <property type="match status" value="1"/>
</dbReference>
<evidence type="ECO:0000256" key="2">
    <source>
        <dbReference type="ARBA" id="ARBA00022475"/>
    </source>
</evidence>
<dbReference type="GO" id="GO:0005886">
    <property type="term" value="C:plasma membrane"/>
    <property type="evidence" value="ECO:0007669"/>
    <property type="project" value="UniProtKB-SubCell"/>
</dbReference>
<dbReference type="EMBL" id="LWSG01000042">
    <property type="protein sequence ID" value="OAS83201.1"/>
    <property type="molecule type" value="Genomic_DNA"/>
</dbReference>
<dbReference type="InterPro" id="IPR010656">
    <property type="entry name" value="DctM"/>
</dbReference>
<gene>
    <name evidence="9" type="ORF">A6K24_08745</name>
</gene>
<reference evidence="10" key="1">
    <citation type="submission" date="2016-04" db="EMBL/GenBank/DDBJ databases">
        <authorList>
            <person name="Lyu Z."/>
            <person name="Lyu W."/>
        </authorList>
    </citation>
    <scope>NUCLEOTIDE SEQUENCE [LARGE SCALE GENOMIC DNA]</scope>
    <source>
        <strain evidence="10">C44</strain>
    </source>
</reference>
<dbReference type="OrthoDB" id="9785600at2"/>
<evidence type="ECO:0000256" key="4">
    <source>
        <dbReference type="ARBA" id="ARBA00022692"/>
    </source>
</evidence>
<evidence type="ECO:0000313" key="10">
    <source>
        <dbReference type="Proteomes" id="UP000078534"/>
    </source>
</evidence>
<keyword evidence="4 7" id="KW-0812">Transmembrane</keyword>
<dbReference type="RefSeq" id="WP_066337419.1">
    <property type="nucleotide sequence ID" value="NZ_LWSG01000042.1"/>
</dbReference>
<keyword evidence="10" id="KW-1185">Reference proteome</keyword>
<name>A0A179SP07_9BACI</name>
<feature type="transmembrane region" description="Helical" evidence="7">
    <location>
        <begin position="283"/>
        <end position="304"/>
    </location>
</feature>
<organism evidence="9 10">
    <name type="scientific">Metabacillus litoralis</name>
    <dbReference type="NCBI Taxonomy" id="152268"/>
    <lineage>
        <taxon>Bacteria</taxon>
        <taxon>Bacillati</taxon>
        <taxon>Bacillota</taxon>
        <taxon>Bacilli</taxon>
        <taxon>Bacillales</taxon>
        <taxon>Bacillaceae</taxon>
        <taxon>Metabacillus</taxon>
    </lineage>
</organism>